<reference evidence="1 2" key="1">
    <citation type="submission" date="2017-04" db="EMBL/GenBank/DDBJ databases">
        <title>Bacillus krulwichiae AM31D Genome sequencing and assembly.</title>
        <authorList>
            <person name="Krulwich T.A."/>
            <person name="Anastor L."/>
            <person name="Ehrlich R."/>
            <person name="Ehrlich G.D."/>
            <person name="Janto B."/>
        </authorList>
    </citation>
    <scope>NUCLEOTIDE SEQUENCE [LARGE SCALE GENOMIC DNA]</scope>
    <source>
        <strain evidence="1 2">AM31D</strain>
    </source>
</reference>
<keyword evidence="2" id="KW-1185">Reference proteome</keyword>
<protein>
    <recommendedName>
        <fullName evidence="3">Helix-turn-helix domain-containing protein</fullName>
    </recommendedName>
</protein>
<gene>
    <name evidence="1" type="ORF">BkAM31D_08195</name>
</gene>
<dbReference type="Proteomes" id="UP000193006">
    <property type="component" value="Chromosome"/>
</dbReference>
<dbReference type="RefSeq" id="WP_066152412.1">
    <property type="nucleotide sequence ID" value="NZ_CP020814.1"/>
</dbReference>
<dbReference type="AlphaFoldDB" id="A0A1X9ME78"/>
<dbReference type="STRING" id="199441.BkAM31D_08195"/>
<name>A0A1X9ME78_9BACI</name>
<evidence type="ECO:0008006" key="3">
    <source>
        <dbReference type="Google" id="ProtNLM"/>
    </source>
</evidence>
<proteinExistence type="predicted"/>
<organism evidence="1 2">
    <name type="scientific">Halalkalibacter krulwichiae</name>
    <dbReference type="NCBI Taxonomy" id="199441"/>
    <lineage>
        <taxon>Bacteria</taxon>
        <taxon>Bacillati</taxon>
        <taxon>Bacillota</taxon>
        <taxon>Bacilli</taxon>
        <taxon>Bacillales</taxon>
        <taxon>Bacillaceae</taxon>
        <taxon>Halalkalibacter</taxon>
    </lineage>
</organism>
<dbReference type="EMBL" id="CP020814">
    <property type="protein sequence ID" value="ARK29841.1"/>
    <property type="molecule type" value="Genomic_DNA"/>
</dbReference>
<evidence type="ECO:0000313" key="2">
    <source>
        <dbReference type="Proteomes" id="UP000193006"/>
    </source>
</evidence>
<evidence type="ECO:0000313" key="1">
    <source>
        <dbReference type="EMBL" id="ARK29841.1"/>
    </source>
</evidence>
<dbReference type="KEGG" id="bkw:BkAM31D_08195"/>
<accession>A0A1X9ME78</accession>
<sequence length="281" mass="33007">MKSGRIEQFSHLSEFRTVKEFNQSIAVTLDIHGHHFTKGELIAFTHLTRFSVKVIGVCNARICKLVQACQTTKGGISRSTFERMLRKARNLGILSNHRTKREKGGYSHSVYVFHHFDTSNTQQLKQQHMDEKPDHTWAKPRKFQAETNYIKTKTLHNKDLRKRPLKELSLNELDSSFTPTYIPKKFVKAVKPFFNRTTEICKLWNQTQIAYRCARFPSQTPITSLHDVIVKALKVTVYQYKKCKIKTSFHQYYYGTLYNLFTYEKRKVCAKEMNWGAWLTN</sequence>